<dbReference type="InterPro" id="IPR019319">
    <property type="entry name" value="Plg-R(KT)"/>
</dbReference>
<dbReference type="PANTHER" id="PTHR13411:SF6">
    <property type="entry name" value="PLASMINOGEN RECEPTOR (KT)"/>
    <property type="match status" value="1"/>
</dbReference>
<organism evidence="2 3">
    <name type="scientific">Strigamia maritima</name>
    <name type="common">European centipede</name>
    <name type="synonym">Geophilus maritimus</name>
    <dbReference type="NCBI Taxonomy" id="126957"/>
    <lineage>
        <taxon>Eukaryota</taxon>
        <taxon>Metazoa</taxon>
        <taxon>Ecdysozoa</taxon>
        <taxon>Arthropoda</taxon>
        <taxon>Myriapoda</taxon>
        <taxon>Chilopoda</taxon>
        <taxon>Pleurostigmophora</taxon>
        <taxon>Geophilomorpha</taxon>
        <taxon>Linotaeniidae</taxon>
        <taxon>Strigamia</taxon>
    </lineage>
</organism>
<feature type="transmembrane region" description="Helical" evidence="1">
    <location>
        <begin position="54"/>
        <end position="72"/>
    </location>
</feature>
<dbReference type="PANTHER" id="PTHR13411">
    <property type="entry name" value="PLASMINOGEN RECEPTOR (KT)"/>
    <property type="match status" value="1"/>
</dbReference>
<proteinExistence type="predicted"/>
<dbReference type="HOGENOM" id="CLU_115107_0_0_1"/>
<feature type="transmembrane region" description="Helical" evidence="1">
    <location>
        <begin position="26"/>
        <end position="42"/>
    </location>
</feature>
<accession>T1J1M9</accession>
<dbReference type="Pfam" id="PF10166">
    <property type="entry name" value="DUF2368"/>
    <property type="match status" value="1"/>
</dbReference>
<dbReference type="Proteomes" id="UP000014500">
    <property type="component" value="Unassembled WGS sequence"/>
</dbReference>
<evidence type="ECO:0000313" key="3">
    <source>
        <dbReference type="Proteomes" id="UP000014500"/>
    </source>
</evidence>
<dbReference type="EMBL" id="JH431789">
    <property type="status" value="NOT_ANNOTATED_CDS"/>
    <property type="molecule type" value="Genomic_DNA"/>
</dbReference>
<reference evidence="3" key="1">
    <citation type="submission" date="2011-05" db="EMBL/GenBank/DDBJ databases">
        <authorList>
            <person name="Richards S.R."/>
            <person name="Qu J."/>
            <person name="Jiang H."/>
            <person name="Jhangiani S.N."/>
            <person name="Agravi P."/>
            <person name="Goodspeed R."/>
            <person name="Gross S."/>
            <person name="Mandapat C."/>
            <person name="Jackson L."/>
            <person name="Mathew T."/>
            <person name="Pu L."/>
            <person name="Thornton R."/>
            <person name="Saada N."/>
            <person name="Wilczek-Boney K.B."/>
            <person name="Lee S."/>
            <person name="Kovar C."/>
            <person name="Wu Y."/>
            <person name="Scherer S.E."/>
            <person name="Worley K.C."/>
            <person name="Muzny D.M."/>
            <person name="Gibbs R."/>
        </authorList>
    </citation>
    <scope>NUCLEOTIDE SEQUENCE</scope>
    <source>
        <strain evidence="3">Brora</strain>
    </source>
</reference>
<evidence type="ECO:0000313" key="2">
    <source>
        <dbReference type="EnsemblMetazoa" id="SMAR007451-PA"/>
    </source>
</evidence>
<sequence length="127" mass="15063">MERQIHLQNQMRERQMAMQVAKTREMLFWIGSFYILATFAMISRYRKTKNSSTLAPIVPFSFFIAYQADLAYGSKLTRIKNEAENILEYETQLIHLPNGVPTAQSIDQARQRQHEEQRIRKVHELYI</sequence>
<protein>
    <recommendedName>
        <fullName evidence="4">Plasminogen receptor (KT)</fullName>
    </recommendedName>
</protein>
<evidence type="ECO:0008006" key="4">
    <source>
        <dbReference type="Google" id="ProtNLM"/>
    </source>
</evidence>
<reference evidence="2" key="2">
    <citation type="submission" date="2015-02" db="UniProtKB">
        <authorList>
            <consortium name="EnsemblMetazoa"/>
        </authorList>
    </citation>
    <scope>IDENTIFICATION</scope>
</reference>
<keyword evidence="1" id="KW-0472">Membrane</keyword>
<dbReference type="eggNOG" id="KOG4544">
    <property type="taxonomic scope" value="Eukaryota"/>
</dbReference>
<name>T1J1M9_STRMM</name>
<dbReference type="GO" id="GO:0005886">
    <property type="term" value="C:plasma membrane"/>
    <property type="evidence" value="ECO:0007669"/>
    <property type="project" value="InterPro"/>
</dbReference>
<dbReference type="EnsemblMetazoa" id="SMAR007451-RA">
    <property type="protein sequence ID" value="SMAR007451-PA"/>
    <property type="gene ID" value="SMAR007451"/>
</dbReference>
<keyword evidence="3" id="KW-1185">Reference proteome</keyword>
<evidence type="ECO:0000256" key="1">
    <source>
        <dbReference type="SAM" id="Phobius"/>
    </source>
</evidence>
<dbReference type="AlphaFoldDB" id="T1J1M9"/>
<dbReference type="PhylomeDB" id="T1J1M9"/>
<keyword evidence="1" id="KW-1133">Transmembrane helix</keyword>
<keyword evidence="1" id="KW-0812">Transmembrane</keyword>
<dbReference type="OMA" id="GNKMERI"/>